<sequence length="142" mass="16253">MDLITMSYGQLVEMLVNYLERRRYVVVLDDVWDTELWNNIKVALLSSQLGCWVIITTRMEDIAAKSFEVESNIHHIKPMGKNEAWALFCIKTFPWNARKCPQELEDLAKDVVESCRGLPAAVMSLGGLFSTKDRVGMENNLQ</sequence>
<dbReference type="InterPro" id="IPR002182">
    <property type="entry name" value="NB-ARC"/>
</dbReference>
<dbReference type="GO" id="GO:0006952">
    <property type="term" value="P:defense response"/>
    <property type="evidence" value="ECO:0007669"/>
    <property type="project" value="UniProtKB-KW"/>
</dbReference>
<gene>
    <name evidence="3" type="ORF">Tsubulata_007231</name>
</gene>
<dbReference type="GO" id="GO:0043531">
    <property type="term" value="F:ADP binding"/>
    <property type="evidence" value="ECO:0007669"/>
    <property type="project" value="InterPro"/>
</dbReference>
<dbReference type="Gene3D" id="1.10.8.430">
    <property type="entry name" value="Helical domain of apoptotic protease-activating factors"/>
    <property type="match status" value="1"/>
</dbReference>
<dbReference type="PANTHER" id="PTHR36766">
    <property type="entry name" value="PLANT BROAD-SPECTRUM MILDEW RESISTANCE PROTEIN RPW8"/>
    <property type="match status" value="1"/>
</dbReference>
<keyword evidence="4" id="KW-1185">Reference proteome</keyword>
<feature type="domain" description="NB-ARC" evidence="2">
    <location>
        <begin position="8"/>
        <end position="95"/>
    </location>
</feature>
<organism evidence="3 4">
    <name type="scientific">Turnera subulata</name>
    <dbReference type="NCBI Taxonomy" id="218843"/>
    <lineage>
        <taxon>Eukaryota</taxon>
        <taxon>Viridiplantae</taxon>
        <taxon>Streptophyta</taxon>
        <taxon>Embryophyta</taxon>
        <taxon>Tracheophyta</taxon>
        <taxon>Spermatophyta</taxon>
        <taxon>Magnoliopsida</taxon>
        <taxon>eudicotyledons</taxon>
        <taxon>Gunneridae</taxon>
        <taxon>Pentapetalae</taxon>
        <taxon>rosids</taxon>
        <taxon>fabids</taxon>
        <taxon>Malpighiales</taxon>
        <taxon>Passifloraceae</taxon>
        <taxon>Turnera</taxon>
    </lineage>
</organism>
<dbReference type="EMBL" id="JAKUCV010005043">
    <property type="protein sequence ID" value="KAJ4832917.1"/>
    <property type="molecule type" value="Genomic_DNA"/>
</dbReference>
<protein>
    <recommendedName>
        <fullName evidence="2">NB-ARC domain-containing protein</fullName>
    </recommendedName>
</protein>
<reference evidence="3" key="2">
    <citation type="journal article" date="2023" name="Plants (Basel)">
        <title>Annotation of the Turnera subulata (Passifloraceae) Draft Genome Reveals the S-Locus Evolved after the Divergence of Turneroideae from Passifloroideae in a Stepwise Manner.</title>
        <authorList>
            <person name="Henning P.M."/>
            <person name="Roalson E.H."/>
            <person name="Mir W."/>
            <person name="McCubbin A.G."/>
            <person name="Shore J.S."/>
        </authorList>
    </citation>
    <scope>NUCLEOTIDE SEQUENCE</scope>
    <source>
        <strain evidence="3">F60SS</strain>
    </source>
</reference>
<accession>A0A9Q0FK33</accession>
<evidence type="ECO:0000256" key="1">
    <source>
        <dbReference type="ARBA" id="ARBA00022821"/>
    </source>
</evidence>
<name>A0A9Q0FK33_9ROSI</name>
<evidence type="ECO:0000313" key="3">
    <source>
        <dbReference type="EMBL" id="KAJ4832917.1"/>
    </source>
</evidence>
<dbReference type="OrthoDB" id="598235at2759"/>
<evidence type="ECO:0000259" key="2">
    <source>
        <dbReference type="Pfam" id="PF00931"/>
    </source>
</evidence>
<proteinExistence type="predicted"/>
<dbReference type="Gene3D" id="3.40.50.300">
    <property type="entry name" value="P-loop containing nucleotide triphosphate hydrolases"/>
    <property type="match status" value="1"/>
</dbReference>
<dbReference type="Pfam" id="PF00931">
    <property type="entry name" value="NB-ARC"/>
    <property type="match status" value="1"/>
</dbReference>
<evidence type="ECO:0000313" key="4">
    <source>
        <dbReference type="Proteomes" id="UP001141552"/>
    </source>
</evidence>
<dbReference type="AlphaFoldDB" id="A0A9Q0FK33"/>
<comment type="caution">
    <text evidence="3">The sequence shown here is derived from an EMBL/GenBank/DDBJ whole genome shotgun (WGS) entry which is preliminary data.</text>
</comment>
<dbReference type="Proteomes" id="UP001141552">
    <property type="component" value="Unassembled WGS sequence"/>
</dbReference>
<keyword evidence="1" id="KW-0611">Plant defense</keyword>
<dbReference type="PANTHER" id="PTHR36766:SF63">
    <property type="entry name" value="NB-ARC DOMAIN-CONTAINING PROTEIN"/>
    <property type="match status" value="1"/>
</dbReference>
<dbReference type="PRINTS" id="PR00364">
    <property type="entry name" value="DISEASERSIST"/>
</dbReference>
<dbReference type="InterPro" id="IPR027417">
    <property type="entry name" value="P-loop_NTPase"/>
</dbReference>
<reference evidence="3" key="1">
    <citation type="submission" date="2022-02" db="EMBL/GenBank/DDBJ databases">
        <authorList>
            <person name="Henning P.M."/>
            <person name="McCubbin A.G."/>
            <person name="Shore J.S."/>
        </authorList>
    </citation>
    <scope>NUCLEOTIDE SEQUENCE</scope>
    <source>
        <strain evidence="3">F60SS</strain>
        <tissue evidence="3">Leaves</tissue>
    </source>
</reference>
<dbReference type="InterPro" id="IPR042197">
    <property type="entry name" value="Apaf_helical"/>
</dbReference>
<dbReference type="SUPFAM" id="SSF52540">
    <property type="entry name" value="P-loop containing nucleoside triphosphate hydrolases"/>
    <property type="match status" value="1"/>
</dbReference>